<dbReference type="RefSeq" id="WP_169527545.1">
    <property type="nucleotide sequence ID" value="NZ_JAAMPU010000105.1"/>
</dbReference>
<sequence>MESFLSNLADQSNGYAMGSPFKEKSLFYASPELQSFYATFSDAQNSLWKYKIIKSAKGSELIEQYKRYDAELEKSEGTLKEDLDFIVFIETDGNISFGDVLLIKMGNAMLKAFFTKPGIAKSWSQSLARQIAELGFRENDYLTAFGIEAEYRLTKNTGTIKETPQEIVGKMVPEISKAIRKLKLDPAYWDPGLKSEKYLGFKASDALAFLENSVGSLESGLSNMNKQLVLISRVRLIDQDNPFLKSAVSVLSSLEASMDAVGKTVKRLRTMIPLEFAFICGIVDGLIEFICGIVDAILILLELFLRAQLTETAEDYLFTIAIREALEELAEKFLADPMWLSKEMDQILKQMSQEARAANAQKNACQKAHDAGEYLIFIIDIVLSFVALVKGMATSEKYLPEVVDWVDDISTRNRGKILGTEGYLEDIKYGKLFRVQGGAELPNSSKYRFLIYEDKVSIKGKEMLHITFDDGYRTAEIWSKRGDKAEVFIADIEEKFIEKIRKEAVPQEYGRAFPKRPQMDDLTKTPNSFGIPENYFEELLNSIKDPKIVKY</sequence>
<dbReference type="AlphaFoldDB" id="A0A972FTZ0"/>
<gene>
    <name evidence="2" type="ORF">G6047_10430</name>
</gene>
<feature type="coiled-coil region" evidence="1">
    <location>
        <begin position="341"/>
        <end position="368"/>
    </location>
</feature>
<reference evidence="2" key="1">
    <citation type="submission" date="2020-02" db="EMBL/GenBank/DDBJ databases">
        <title>Flavobacterium sp. genome.</title>
        <authorList>
            <person name="Jung H.S."/>
            <person name="Baek J.H."/>
            <person name="Jeon C.O."/>
        </authorList>
    </citation>
    <scope>NUCLEOTIDE SEQUENCE</scope>
    <source>
        <strain evidence="2">SE-s28</strain>
    </source>
</reference>
<dbReference type="Proteomes" id="UP000712080">
    <property type="component" value="Unassembled WGS sequence"/>
</dbReference>
<keyword evidence="3" id="KW-1185">Reference proteome</keyword>
<proteinExistence type="predicted"/>
<evidence type="ECO:0000313" key="3">
    <source>
        <dbReference type="Proteomes" id="UP000712080"/>
    </source>
</evidence>
<evidence type="ECO:0000313" key="2">
    <source>
        <dbReference type="EMBL" id="NMH28448.1"/>
    </source>
</evidence>
<name>A0A972FTZ0_9FLAO</name>
<organism evidence="2 3">
    <name type="scientific">Flavobacterium silvaticum</name>
    <dbReference type="NCBI Taxonomy" id="1852020"/>
    <lineage>
        <taxon>Bacteria</taxon>
        <taxon>Pseudomonadati</taxon>
        <taxon>Bacteroidota</taxon>
        <taxon>Flavobacteriia</taxon>
        <taxon>Flavobacteriales</taxon>
        <taxon>Flavobacteriaceae</taxon>
        <taxon>Flavobacterium</taxon>
    </lineage>
</organism>
<dbReference type="EMBL" id="JAAMPU010000105">
    <property type="protein sequence ID" value="NMH28448.1"/>
    <property type="molecule type" value="Genomic_DNA"/>
</dbReference>
<accession>A0A972FTZ0</accession>
<keyword evidence="1" id="KW-0175">Coiled coil</keyword>
<protein>
    <submittedName>
        <fullName evidence="2">Uncharacterized protein</fullName>
    </submittedName>
</protein>
<comment type="caution">
    <text evidence="2">The sequence shown here is derived from an EMBL/GenBank/DDBJ whole genome shotgun (WGS) entry which is preliminary data.</text>
</comment>
<evidence type="ECO:0000256" key="1">
    <source>
        <dbReference type="SAM" id="Coils"/>
    </source>
</evidence>